<keyword evidence="1" id="KW-0343">GTPase activation</keyword>
<dbReference type="Pfam" id="PF00620">
    <property type="entry name" value="RhoGAP"/>
    <property type="match status" value="1"/>
</dbReference>
<protein>
    <submittedName>
        <fullName evidence="4">Synapse defective Rho GTPase homolog 1</fullName>
    </submittedName>
</protein>
<dbReference type="Proteomes" id="UP000694392">
    <property type="component" value="Unplaced"/>
</dbReference>
<accession>A0A8D0L1U5</accession>
<sequence>SPGLSSPGKAPLASCCVQKLAVQLEPRGLLYTKLTLVEQWDPPRSVQEPRVFGVALRQLVEREAVPTKVPLLIQKCVAQIERRGLKVVGLYRLCGSAAVKKELRDAFERDSATVTLSENLYPDINVITGILKDYLRELPTPLITRPLYQVVLEAMSRRPPQSLAMGQEVEETLTLLDCLPEAEKVGAQSWGAGRGGPYLAPWKEILMPGRSPLSYPSRRGSAPYRPAPEAEKQDCSSRLRQKCQLTLGLESAVVARSRPRGLESPPSNRYAGDWSVCGQQFLEGPSPGGDADYEEVAGSDSDNEELELREGLARCSQTVLVGDFALVEDAEAPFGPCLNLKDFDALILDLERELSKQINVCL</sequence>
<dbReference type="GO" id="GO:0007165">
    <property type="term" value="P:signal transduction"/>
    <property type="evidence" value="ECO:0007669"/>
    <property type="project" value="InterPro"/>
</dbReference>
<dbReference type="GO" id="GO:0097060">
    <property type="term" value="C:synaptic membrane"/>
    <property type="evidence" value="ECO:0007669"/>
    <property type="project" value="TreeGrafter"/>
</dbReference>
<proteinExistence type="predicted"/>
<evidence type="ECO:0000256" key="2">
    <source>
        <dbReference type="SAM" id="MobiDB-lite"/>
    </source>
</evidence>
<dbReference type="AlphaFoldDB" id="A0A8D0L1U5"/>
<dbReference type="Ensembl" id="ENSSPUT00000002607.1">
    <property type="protein sequence ID" value="ENSSPUP00000002462.1"/>
    <property type="gene ID" value="ENSSPUG00000001900.1"/>
</dbReference>
<dbReference type="PANTHER" id="PTHR46150:SF2">
    <property type="entry name" value="RHO GTPASE-ACTIVATING PROTEIN SYDE1"/>
    <property type="match status" value="1"/>
</dbReference>
<dbReference type="GO" id="GO:0016477">
    <property type="term" value="P:cell migration"/>
    <property type="evidence" value="ECO:0007669"/>
    <property type="project" value="Ensembl"/>
</dbReference>
<dbReference type="InterPro" id="IPR000198">
    <property type="entry name" value="RhoGAP_dom"/>
</dbReference>
<dbReference type="GO" id="GO:0005096">
    <property type="term" value="F:GTPase activator activity"/>
    <property type="evidence" value="ECO:0007669"/>
    <property type="project" value="UniProtKB-KW"/>
</dbReference>
<dbReference type="Gene3D" id="1.10.555.10">
    <property type="entry name" value="Rho GTPase activation protein"/>
    <property type="match status" value="1"/>
</dbReference>
<reference evidence="4" key="1">
    <citation type="submission" date="2025-08" db="UniProtKB">
        <authorList>
            <consortium name="Ensembl"/>
        </authorList>
    </citation>
    <scope>IDENTIFICATION</scope>
</reference>
<dbReference type="OMA" id="FGMELRH"/>
<dbReference type="GO" id="GO:0046578">
    <property type="term" value="P:regulation of Ras protein signal transduction"/>
    <property type="evidence" value="ECO:0007669"/>
    <property type="project" value="TreeGrafter"/>
</dbReference>
<dbReference type="InterPro" id="IPR052118">
    <property type="entry name" value="Rho-GAP_regulator"/>
</dbReference>
<dbReference type="InterPro" id="IPR057459">
    <property type="entry name" value="SYDE1/2_C2"/>
</dbReference>
<feature type="domain" description="Rho-GAP" evidence="3">
    <location>
        <begin position="54"/>
        <end position="362"/>
    </location>
</feature>
<keyword evidence="5" id="KW-1185">Reference proteome</keyword>
<dbReference type="PROSITE" id="PS50238">
    <property type="entry name" value="RHOGAP"/>
    <property type="match status" value="1"/>
</dbReference>
<dbReference type="GO" id="GO:0051493">
    <property type="term" value="P:regulation of cytoskeleton organization"/>
    <property type="evidence" value="ECO:0007669"/>
    <property type="project" value="Ensembl"/>
</dbReference>
<dbReference type="InterPro" id="IPR008936">
    <property type="entry name" value="Rho_GTPase_activation_prot"/>
</dbReference>
<dbReference type="GeneTree" id="ENSGT01030000234635"/>
<dbReference type="GO" id="GO:0030036">
    <property type="term" value="P:actin cytoskeleton organization"/>
    <property type="evidence" value="ECO:0007669"/>
    <property type="project" value="Ensembl"/>
</dbReference>
<evidence type="ECO:0000259" key="3">
    <source>
        <dbReference type="PROSITE" id="PS50238"/>
    </source>
</evidence>
<dbReference type="SMART" id="SM00324">
    <property type="entry name" value="RhoGAP"/>
    <property type="match status" value="1"/>
</dbReference>
<dbReference type="Pfam" id="PF25336">
    <property type="entry name" value="C2_SYDE"/>
    <property type="match status" value="1"/>
</dbReference>
<gene>
    <name evidence="4" type="primary">SYDE1</name>
</gene>
<dbReference type="SUPFAM" id="SSF48350">
    <property type="entry name" value="GTPase activation domain, GAP"/>
    <property type="match status" value="1"/>
</dbReference>
<evidence type="ECO:0000313" key="5">
    <source>
        <dbReference type="Proteomes" id="UP000694392"/>
    </source>
</evidence>
<evidence type="ECO:0000313" key="4">
    <source>
        <dbReference type="Ensembl" id="ENSSPUP00000002462.1"/>
    </source>
</evidence>
<reference evidence="4" key="2">
    <citation type="submission" date="2025-09" db="UniProtKB">
        <authorList>
            <consortium name="Ensembl"/>
        </authorList>
    </citation>
    <scope>IDENTIFICATION</scope>
</reference>
<evidence type="ECO:0000256" key="1">
    <source>
        <dbReference type="ARBA" id="ARBA00022468"/>
    </source>
</evidence>
<organism evidence="4 5">
    <name type="scientific">Sphenodon punctatus</name>
    <name type="common">Tuatara</name>
    <name type="synonym">Hatteria punctata</name>
    <dbReference type="NCBI Taxonomy" id="8508"/>
    <lineage>
        <taxon>Eukaryota</taxon>
        <taxon>Metazoa</taxon>
        <taxon>Chordata</taxon>
        <taxon>Craniata</taxon>
        <taxon>Vertebrata</taxon>
        <taxon>Euteleostomi</taxon>
        <taxon>Lepidosauria</taxon>
        <taxon>Sphenodontia</taxon>
        <taxon>Sphenodontidae</taxon>
        <taxon>Sphenodon</taxon>
    </lineage>
</organism>
<dbReference type="PANTHER" id="PTHR46150">
    <property type="entry name" value="RHO GTPASE-ACTIVATING PROTEIN 100F"/>
    <property type="match status" value="1"/>
</dbReference>
<feature type="region of interest" description="Disordered" evidence="2">
    <location>
        <begin position="213"/>
        <end position="235"/>
    </location>
</feature>
<name>A0A8D0L1U5_SPHPU</name>